<proteinExistence type="predicted"/>
<dbReference type="Pfam" id="PF11348">
    <property type="entry name" value="DUF3150"/>
    <property type="match status" value="1"/>
</dbReference>
<reference evidence="1" key="1">
    <citation type="submission" date="2021-01" db="EMBL/GenBank/DDBJ databases">
        <title>GES Beta-lactamases isolated from hospital effluents in Brazil.</title>
        <authorList>
            <person name="Conte D."/>
            <person name="Mesa D."/>
            <person name="Palmeiro J.K."/>
            <person name="Dalla-Costa L.M."/>
        </authorList>
    </citation>
    <scope>NUCLEOTIDE SEQUENCE [LARGE SCALE GENOMIC DNA]</scope>
    <source>
        <strain evidence="1">Aero21</strain>
        <plasmid evidence="1">p1</plasmid>
    </source>
</reference>
<dbReference type="AlphaFoldDB" id="A0A7U0LDR2"/>
<geneLocation type="plasmid" evidence="1">
    <name>p1</name>
</geneLocation>
<gene>
    <name evidence="1" type="ORF">JC965_26465</name>
</gene>
<evidence type="ECO:0008006" key="2">
    <source>
        <dbReference type="Google" id="ProtNLM"/>
    </source>
</evidence>
<sequence>MSNEMEVLVKSGFALVQSPVKRGNDGKKTLKGAHAVLNGENLSGAAINAGTVEWFPKSPLKFRSASYHAIDRLIQSYGVAWGAGTLVPLDKLDQLLAEFEIEKQKFFMNVDLLMPNYDLLIEAHKAQQPDPVKKVIDAVRLDWQSFRASFSIFLPTPSKFMPLTDDLNGTAKEIIDAAMQEICEEAAAIKDKILGKQQVDPKSIKPIKRLADKCKDFSILHPALESFSDQFDALASTLVAPIVGDKQVALVAYLSVLSDPNAVETWMSNNQVEMNDSALNSIFGFNNPSVASPSVLPVFTPAPAQQANANAVVDWESFGI</sequence>
<evidence type="ECO:0000313" key="1">
    <source>
        <dbReference type="EMBL" id="QQX12670.1"/>
    </source>
</evidence>
<name>A0A7U0LDR2_AERCA</name>
<keyword evidence="1" id="KW-0614">Plasmid</keyword>
<dbReference type="InterPro" id="IPR021496">
    <property type="entry name" value="DUF3150"/>
</dbReference>
<protein>
    <recommendedName>
        <fullName evidence="2">DUF3150 domain-containing protein</fullName>
    </recommendedName>
</protein>
<organism evidence="1">
    <name type="scientific">Aeromonas caviae</name>
    <name type="common">Aeromonas punctata</name>
    <dbReference type="NCBI Taxonomy" id="648"/>
    <lineage>
        <taxon>Bacteria</taxon>
        <taxon>Pseudomonadati</taxon>
        <taxon>Pseudomonadota</taxon>
        <taxon>Gammaproteobacteria</taxon>
        <taxon>Aeromonadales</taxon>
        <taxon>Aeromonadaceae</taxon>
        <taxon>Aeromonas</taxon>
    </lineage>
</organism>
<dbReference type="EMBL" id="CP068231">
    <property type="protein sequence ID" value="QQX12670.1"/>
    <property type="molecule type" value="Genomic_DNA"/>
</dbReference>
<accession>A0A7U0LDR2</accession>